<name>Q1G384_ARATH</name>
<accession>Q1G384</accession>
<dbReference type="EMBL" id="DQ487700">
    <property type="protein sequence ID" value="ABF59458.1"/>
    <property type="molecule type" value="Genomic_DNA"/>
</dbReference>
<proteinExistence type="predicted"/>
<sequence length="149" mass="17798">MEEETTEHLFFNCTYAKAVWRGSGISNRLLYDPRTPWEEKLREILKCNTGTRTPHLKHLPLWILWRLWISRNNLTFQQRNFSWRKVIRQARSDAKEWHDQDERSLGMTNPPQFQNVGFQGEYHWMKPNTNWIKCNYDGSFINGQPASAG</sequence>
<organism evidence="1">
    <name type="scientific">Arabidopsis thaliana</name>
    <name type="common">Mouse-ear cress</name>
    <dbReference type="NCBI Taxonomy" id="3702"/>
    <lineage>
        <taxon>Eukaryota</taxon>
        <taxon>Viridiplantae</taxon>
        <taxon>Streptophyta</taxon>
        <taxon>Embryophyta</taxon>
        <taxon>Tracheophyta</taxon>
        <taxon>Spermatophyta</taxon>
        <taxon>Magnoliopsida</taxon>
        <taxon>eudicotyledons</taxon>
        <taxon>Gunneridae</taxon>
        <taxon>Pentapetalae</taxon>
        <taxon>rosids</taxon>
        <taxon>malvids</taxon>
        <taxon>Brassicales</taxon>
        <taxon>Brassicaceae</taxon>
        <taxon>Camelineae</taxon>
        <taxon>Arabidopsis</taxon>
    </lineage>
</organism>
<evidence type="ECO:0008006" key="2">
    <source>
        <dbReference type="Google" id="ProtNLM"/>
    </source>
</evidence>
<dbReference type="AlphaFoldDB" id="Q1G384"/>
<evidence type="ECO:0000313" key="1">
    <source>
        <dbReference type="EMBL" id="ABF59458.1"/>
    </source>
</evidence>
<reference evidence="1" key="1">
    <citation type="submission" date="2006-04" db="EMBL/GenBank/DDBJ databases">
        <authorList>
            <person name="Underwood B.A."/>
            <person name="Xiao Y."/>
            <person name="Moskal W."/>
            <person name="Monaghan E."/>
            <person name="Wang W."/>
            <person name="Redman J."/>
            <person name="Wu H.C."/>
            <person name="Utterback T."/>
            <person name="Town C.D."/>
        </authorList>
    </citation>
    <scope>NUCLEOTIDE SEQUENCE</scope>
</reference>
<protein>
    <recommendedName>
        <fullName evidence="2">Reverse transcriptase zinc-binding domain-containing protein</fullName>
    </recommendedName>
</protein>